<evidence type="ECO:0000313" key="2">
    <source>
        <dbReference type="Proteomes" id="UP000593566"/>
    </source>
</evidence>
<comment type="caution">
    <text evidence="1">The sequence shown here is derived from an EMBL/GenBank/DDBJ whole genome shotgun (WGS) entry which is preliminary data.</text>
</comment>
<proteinExistence type="predicted"/>
<protein>
    <submittedName>
        <fullName evidence="1">Uncharacterized protein</fullName>
    </submittedName>
</protein>
<accession>A0A8H6F7V1</accession>
<organism evidence="1 2">
    <name type="scientific">Letharia lupina</name>
    <dbReference type="NCBI Taxonomy" id="560253"/>
    <lineage>
        <taxon>Eukaryota</taxon>
        <taxon>Fungi</taxon>
        <taxon>Dikarya</taxon>
        <taxon>Ascomycota</taxon>
        <taxon>Pezizomycotina</taxon>
        <taxon>Lecanoromycetes</taxon>
        <taxon>OSLEUM clade</taxon>
        <taxon>Lecanoromycetidae</taxon>
        <taxon>Lecanorales</taxon>
        <taxon>Lecanorineae</taxon>
        <taxon>Parmeliaceae</taxon>
        <taxon>Letharia</taxon>
    </lineage>
</organism>
<dbReference type="Proteomes" id="UP000593566">
    <property type="component" value="Unassembled WGS sequence"/>
</dbReference>
<gene>
    <name evidence="1" type="ORF">HO133_006172</name>
</gene>
<dbReference type="EMBL" id="JACCJB010000023">
    <property type="protein sequence ID" value="KAF6218211.1"/>
    <property type="molecule type" value="Genomic_DNA"/>
</dbReference>
<dbReference type="RefSeq" id="XP_037147646.1">
    <property type="nucleotide sequence ID" value="XM_037297072.1"/>
</dbReference>
<evidence type="ECO:0000313" key="1">
    <source>
        <dbReference type="EMBL" id="KAF6218211.1"/>
    </source>
</evidence>
<dbReference type="GeneID" id="59334574"/>
<keyword evidence="2" id="KW-1185">Reference proteome</keyword>
<sequence>MYDSPVMQDCSQALAALPQADRFYRYYIEQQLETAPPESDWQGWTDERPSSFRMKLVQIPKFWSYGSCNLALLSYVEGNSKTALSLSRWADIYLVGYSLVQACLNLHSQGGAGTVIGTYGQPVLTMFLWQNGAIFENTINKYTSASFSAGIDPTTPAILKVFGPVDGSVDTSNGTLPEGINLSHPASLRYPNFLNNISDRLGDEPRNGGRE</sequence>
<reference evidence="1 2" key="1">
    <citation type="journal article" date="2020" name="Genomics">
        <title>Complete, high-quality genomes from long-read metagenomic sequencing of two wolf lichen thalli reveals enigmatic genome architecture.</title>
        <authorList>
            <person name="McKenzie S.K."/>
            <person name="Walston R.F."/>
            <person name="Allen J.L."/>
        </authorList>
    </citation>
    <scope>NUCLEOTIDE SEQUENCE [LARGE SCALE GENOMIC DNA]</scope>
    <source>
        <strain evidence="1">WasteWater1</strain>
    </source>
</reference>
<dbReference type="AlphaFoldDB" id="A0A8H6F7V1"/>
<name>A0A8H6F7V1_9LECA</name>